<evidence type="ECO:0000256" key="1">
    <source>
        <dbReference type="SAM" id="MobiDB-lite"/>
    </source>
</evidence>
<accession>A0A3M7P9B7</accession>
<gene>
    <name evidence="2" type="ORF">BpHYR1_051756</name>
</gene>
<reference evidence="2 3" key="1">
    <citation type="journal article" date="2018" name="Sci. Rep.">
        <title>Genomic signatures of local adaptation to the degree of environmental predictability in rotifers.</title>
        <authorList>
            <person name="Franch-Gras L."/>
            <person name="Hahn C."/>
            <person name="Garcia-Roger E.M."/>
            <person name="Carmona M.J."/>
            <person name="Serra M."/>
            <person name="Gomez A."/>
        </authorList>
    </citation>
    <scope>NUCLEOTIDE SEQUENCE [LARGE SCALE GENOMIC DNA]</scope>
    <source>
        <strain evidence="2">HYR1</strain>
    </source>
</reference>
<keyword evidence="3" id="KW-1185">Reference proteome</keyword>
<feature type="region of interest" description="Disordered" evidence="1">
    <location>
        <begin position="153"/>
        <end position="174"/>
    </location>
</feature>
<sequence length="196" mass="22756">MAMPKKRKTEIPPLIFRNIIPQNYPEIPHFRYDVFKCGKSIKKRKNFTEYKKISQQYKSIKTATSTLYDISDNTSDENEDFEQDKPFELKNRHNSKISRALWFINNEKINFDLKLKLCLDKQICSHLLAVQSVNGIDISNSYKIPNIAQMTKTKNSGVTGRKKRGHAINSNDPTANEVNRSYDVSCYLKELLFNNG</sequence>
<dbReference type="EMBL" id="REGN01012353">
    <property type="protein sequence ID" value="RMZ95681.1"/>
    <property type="molecule type" value="Genomic_DNA"/>
</dbReference>
<evidence type="ECO:0000313" key="2">
    <source>
        <dbReference type="EMBL" id="RMZ95681.1"/>
    </source>
</evidence>
<dbReference type="Proteomes" id="UP000276133">
    <property type="component" value="Unassembled WGS sequence"/>
</dbReference>
<proteinExistence type="predicted"/>
<protein>
    <submittedName>
        <fullName evidence="2">Uncharacterized protein</fullName>
    </submittedName>
</protein>
<organism evidence="2 3">
    <name type="scientific">Brachionus plicatilis</name>
    <name type="common">Marine rotifer</name>
    <name type="synonym">Brachionus muelleri</name>
    <dbReference type="NCBI Taxonomy" id="10195"/>
    <lineage>
        <taxon>Eukaryota</taxon>
        <taxon>Metazoa</taxon>
        <taxon>Spiralia</taxon>
        <taxon>Gnathifera</taxon>
        <taxon>Rotifera</taxon>
        <taxon>Eurotatoria</taxon>
        <taxon>Monogononta</taxon>
        <taxon>Pseudotrocha</taxon>
        <taxon>Ploima</taxon>
        <taxon>Brachionidae</taxon>
        <taxon>Brachionus</taxon>
    </lineage>
</organism>
<evidence type="ECO:0000313" key="3">
    <source>
        <dbReference type="Proteomes" id="UP000276133"/>
    </source>
</evidence>
<dbReference type="AlphaFoldDB" id="A0A3M7P9B7"/>
<name>A0A3M7P9B7_BRAPC</name>
<comment type="caution">
    <text evidence="2">The sequence shown here is derived from an EMBL/GenBank/DDBJ whole genome shotgun (WGS) entry which is preliminary data.</text>
</comment>